<sequence>MQSQDHGLASLPPELLNNIARPLSTKDFNALRSSCKPIEDKLFPYWANCFFKKRQFMIDQFSLQTLVHISQHNALSKVMTHLVIGLDEFRAISSASIQRDVLEYGQWRAAAAGQDNLVQTGVAIDLLSTALANLPNLKTIDVRDFNSPTRYRDSVGQQAAEWRSYGWSRYGQWKHAHAHYHPYRTKEFIGHVFKAVLTALDRCSPDLDSLEVVLRNRRHSLVDDAFAFSPALGPGLTKTLHSLKKLHLDLVCQGNLELPPTVGTNAIRDFFDPLTAYTRSFLGYTKNVTWLRLNFSHTSVASRKFLKWLSLKPDCNPQLGHIGWTEMNPAPVALPLRRLDLGSITVQPEVLHKVLAKFPDLESLYLRGATLELEDRIGVHSLLDDDGAYDDGSCVWARFIRGLPVSAPSLKHLTLTNVQQVYGRHVGVIIFCSGESREPLDSQSVTGIDKDKTKLEQLADITWTQALLFRMRKAEAGVVTDDEDEDLDDLDEDDDQDQDSEVENDEEY</sequence>
<gene>
    <name evidence="2" type="ORF">VMCG_05574</name>
</gene>
<feature type="compositionally biased region" description="Acidic residues" evidence="1">
    <location>
        <begin position="480"/>
        <end position="508"/>
    </location>
</feature>
<organism evidence="2 3">
    <name type="scientific">Cytospora schulzeri</name>
    <dbReference type="NCBI Taxonomy" id="448051"/>
    <lineage>
        <taxon>Eukaryota</taxon>
        <taxon>Fungi</taxon>
        <taxon>Dikarya</taxon>
        <taxon>Ascomycota</taxon>
        <taxon>Pezizomycotina</taxon>
        <taxon>Sordariomycetes</taxon>
        <taxon>Sordariomycetidae</taxon>
        <taxon>Diaporthales</taxon>
        <taxon>Cytosporaceae</taxon>
        <taxon>Cytospora</taxon>
    </lineage>
</organism>
<name>A0A423WFA8_9PEZI</name>
<evidence type="ECO:0000313" key="2">
    <source>
        <dbReference type="EMBL" id="ROW01883.1"/>
    </source>
</evidence>
<dbReference type="EMBL" id="LKEA01000018">
    <property type="protein sequence ID" value="ROW01883.1"/>
    <property type="molecule type" value="Genomic_DNA"/>
</dbReference>
<feature type="region of interest" description="Disordered" evidence="1">
    <location>
        <begin position="479"/>
        <end position="508"/>
    </location>
</feature>
<dbReference type="STRING" id="356882.A0A423WFA8"/>
<keyword evidence="3" id="KW-1185">Reference proteome</keyword>
<dbReference type="Proteomes" id="UP000283895">
    <property type="component" value="Unassembled WGS sequence"/>
</dbReference>
<dbReference type="SUPFAM" id="SSF52047">
    <property type="entry name" value="RNI-like"/>
    <property type="match status" value="1"/>
</dbReference>
<accession>A0A423WFA8</accession>
<comment type="caution">
    <text evidence="2">The sequence shown here is derived from an EMBL/GenBank/DDBJ whole genome shotgun (WGS) entry which is preliminary data.</text>
</comment>
<protein>
    <recommendedName>
        <fullName evidence="4">F-box domain-containing protein</fullName>
    </recommendedName>
</protein>
<evidence type="ECO:0000313" key="3">
    <source>
        <dbReference type="Proteomes" id="UP000283895"/>
    </source>
</evidence>
<dbReference type="OrthoDB" id="5279008at2759"/>
<reference evidence="2 3" key="1">
    <citation type="submission" date="2015-09" db="EMBL/GenBank/DDBJ databases">
        <title>Host preference determinants of Valsa canker pathogens revealed by comparative genomics.</title>
        <authorList>
            <person name="Yin Z."/>
            <person name="Huang L."/>
        </authorList>
    </citation>
    <scope>NUCLEOTIDE SEQUENCE [LARGE SCALE GENOMIC DNA]</scope>
    <source>
        <strain evidence="2 3">03-1</strain>
    </source>
</reference>
<proteinExistence type="predicted"/>
<dbReference type="AlphaFoldDB" id="A0A423WFA8"/>
<evidence type="ECO:0008006" key="4">
    <source>
        <dbReference type="Google" id="ProtNLM"/>
    </source>
</evidence>
<evidence type="ECO:0000256" key="1">
    <source>
        <dbReference type="SAM" id="MobiDB-lite"/>
    </source>
</evidence>